<reference evidence="2" key="2">
    <citation type="submission" date="2014-05" db="EMBL/GenBank/DDBJ databases">
        <title>The genome and life-stage specific transcriptomes of Globodera pallida elucidate key aspects of plant parasitism by a cyst nematode.</title>
        <authorList>
            <person name="Cotton J.A."/>
            <person name="Lilley C.J."/>
            <person name="Jones L.M."/>
            <person name="Kikuchi T."/>
            <person name="Reid A.J."/>
            <person name="Thorpe P."/>
            <person name="Tsai I.J."/>
            <person name="Beasley H."/>
            <person name="Blok V."/>
            <person name="Cock P.J.A."/>
            <person name="Van den Akker S.E."/>
            <person name="Holroyd N."/>
            <person name="Hunt M."/>
            <person name="Mantelin S."/>
            <person name="Naghra H."/>
            <person name="Pain A."/>
            <person name="Palomares-Rius J.E."/>
            <person name="Zarowiecki M."/>
            <person name="Berriman M."/>
            <person name="Jones J.T."/>
            <person name="Urwin P.E."/>
        </authorList>
    </citation>
    <scope>NUCLEOTIDE SEQUENCE [LARGE SCALE GENOMIC DNA]</scope>
    <source>
        <strain evidence="2">Lindley</strain>
    </source>
</reference>
<name>A0A183CDA1_GLOPA</name>
<organism evidence="2 3">
    <name type="scientific">Globodera pallida</name>
    <name type="common">Potato cyst nematode worm</name>
    <name type="synonym">Heterodera pallida</name>
    <dbReference type="NCBI Taxonomy" id="36090"/>
    <lineage>
        <taxon>Eukaryota</taxon>
        <taxon>Metazoa</taxon>
        <taxon>Ecdysozoa</taxon>
        <taxon>Nematoda</taxon>
        <taxon>Chromadorea</taxon>
        <taxon>Rhabditida</taxon>
        <taxon>Tylenchina</taxon>
        <taxon>Tylenchomorpha</taxon>
        <taxon>Tylenchoidea</taxon>
        <taxon>Heteroderidae</taxon>
        <taxon>Heteroderinae</taxon>
        <taxon>Globodera</taxon>
    </lineage>
</organism>
<dbReference type="WBParaSite" id="GPLIN_001085500">
    <property type="protein sequence ID" value="GPLIN_001085500"/>
    <property type="gene ID" value="GPLIN_001085500"/>
</dbReference>
<evidence type="ECO:0000256" key="1">
    <source>
        <dbReference type="SAM" id="MobiDB-lite"/>
    </source>
</evidence>
<feature type="region of interest" description="Disordered" evidence="1">
    <location>
        <begin position="49"/>
        <end position="120"/>
    </location>
</feature>
<evidence type="ECO:0000313" key="3">
    <source>
        <dbReference type="WBParaSite" id="GPLIN_001085500"/>
    </source>
</evidence>
<proteinExistence type="predicted"/>
<reference evidence="2" key="1">
    <citation type="submission" date="2013-12" db="EMBL/GenBank/DDBJ databases">
        <authorList>
            <person name="Aslett M."/>
        </authorList>
    </citation>
    <scope>NUCLEOTIDE SEQUENCE [LARGE SCALE GENOMIC DNA]</scope>
    <source>
        <strain evidence="2">Lindley</strain>
    </source>
</reference>
<dbReference type="Proteomes" id="UP000050741">
    <property type="component" value="Unassembled WGS sequence"/>
</dbReference>
<feature type="region of interest" description="Disordered" evidence="1">
    <location>
        <begin position="1"/>
        <end position="20"/>
    </location>
</feature>
<feature type="compositionally biased region" description="Basic and acidic residues" evidence="1">
    <location>
        <begin position="103"/>
        <end position="120"/>
    </location>
</feature>
<accession>A0A183CDA1</accession>
<reference evidence="3" key="3">
    <citation type="submission" date="2016-06" db="UniProtKB">
        <authorList>
            <consortium name="WormBaseParasite"/>
        </authorList>
    </citation>
    <scope>IDENTIFICATION</scope>
</reference>
<keyword evidence="2" id="KW-1185">Reference proteome</keyword>
<sequence>MRIRNIKNGTERTDNGYEKSTYRYIRGISADIRDKDLEVRTLRSAVTVPVENQADTHPVTAPKVASRDRADPSRAGPSRSRVRPDQSSSARHHPYAGHWCSSDGRDVSVRRADRGHPSND</sequence>
<protein>
    <submittedName>
        <fullName evidence="3">Transposase</fullName>
    </submittedName>
</protein>
<evidence type="ECO:0000313" key="2">
    <source>
        <dbReference type="Proteomes" id="UP000050741"/>
    </source>
</evidence>
<feature type="compositionally biased region" description="Basic and acidic residues" evidence="1">
    <location>
        <begin position="9"/>
        <end position="20"/>
    </location>
</feature>
<dbReference type="AlphaFoldDB" id="A0A183CDA1"/>